<dbReference type="AlphaFoldDB" id="A0A2N6NCP0"/>
<evidence type="ECO:0000313" key="1">
    <source>
        <dbReference type="EMBL" id="PMB65043.1"/>
    </source>
</evidence>
<gene>
    <name evidence="1" type="ORF">BM221_009231</name>
</gene>
<proteinExistence type="predicted"/>
<name>A0A2N6NCP0_BEABA</name>
<protein>
    <submittedName>
        <fullName evidence="1">Uncharacterized protein</fullName>
    </submittedName>
</protein>
<organism evidence="1 2">
    <name type="scientific">Beauveria bassiana</name>
    <name type="common">White muscardine disease fungus</name>
    <name type="synonym">Tritirachium shiotae</name>
    <dbReference type="NCBI Taxonomy" id="176275"/>
    <lineage>
        <taxon>Eukaryota</taxon>
        <taxon>Fungi</taxon>
        <taxon>Dikarya</taxon>
        <taxon>Ascomycota</taxon>
        <taxon>Pezizomycotina</taxon>
        <taxon>Sordariomycetes</taxon>
        <taxon>Hypocreomycetidae</taxon>
        <taxon>Hypocreales</taxon>
        <taxon>Cordycipitaceae</taxon>
        <taxon>Beauveria</taxon>
    </lineage>
</organism>
<reference evidence="1 2" key="1">
    <citation type="journal article" date="2016" name="Appl. Microbiol. Biotechnol.">
        <title>Characterization of T-DNA insertion mutants with decreased virulence in the entomopathogenic fungus Beauveria bassiana JEF-007.</title>
        <authorList>
            <person name="Kim S."/>
            <person name="Lee S.J."/>
            <person name="Nai Y.S."/>
            <person name="Yu J.S."/>
            <person name="Lee M.R."/>
            <person name="Yang Y.T."/>
            <person name="Kim J.S."/>
        </authorList>
    </citation>
    <scope>NUCLEOTIDE SEQUENCE [LARGE SCALE GENOMIC DNA]</scope>
    <source>
        <strain evidence="1 2">JEF-007</strain>
    </source>
</reference>
<evidence type="ECO:0000313" key="2">
    <source>
        <dbReference type="Proteomes" id="UP000235728"/>
    </source>
</evidence>
<accession>A0A2N6NCP0</accession>
<comment type="caution">
    <text evidence="1">The sequence shown here is derived from an EMBL/GenBank/DDBJ whole genome shotgun (WGS) entry which is preliminary data.</text>
</comment>
<dbReference type="EMBL" id="MRVG01000011">
    <property type="protein sequence ID" value="PMB65043.1"/>
    <property type="molecule type" value="Genomic_DNA"/>
</dbReference>
<dbReference type="Proteomes" id="UP000235728">
    <property type="component" value="Unassembled WGS sequence"/>
</dbReference>
<sequence length="59" mass="6346">MIELIPVSASATRARIYSMRAIVAIVATRVESSRPKESSIIATCALASKRGNKRESSPN</sequence>